<dbReference type="Proteomes" id="UP000005737">
    <property type="component" value="Unassembled WGS sequence"/>
</dbReference>
<keyword evidence="1" id="KW-0145">Chemotaxis</keyword>
<dbReference type="HOGENOM" id="CLU_1584453_0_0_12"/>
<organism evidence="3 4">
    <name type="scientific">Leptonema illini DSM 21528</name>
    <dbReference type="NCBI Taxonomy" id="929563"/>
    <lineage>
        <taxon>Bacteria</taxon>
        <taxon>Pseudomonadati</taxon>
        <taxon>Spirochaetota</taxon>
        <taxon>Spirochaetia</taxon>
        <taxon>Leptospirales</taxon>
        <taxon>Leptospiraceae</taxon>
        <taxon>Leptonema</taxon>
    </lineage>
</organism>
<dbReference type="InterPro" id="IPR028976">
    <property type="entry name" value="CheC-like_sf"/>
</dbReference>
<protein>
    <recommendedName>
        <fullName evidence="2">Chemotaxis phosphatase CheX-like domain-containing protein</fullName>
    </recommendedName>
</protein>
<dbReference type="Pfam" id="PF13690">
    <property type="entry name" value="CheX"/>
    <property type="match status" value="1"/>
</dbReference>
<accession>H2CHE5</accession>
<dbReference type="InterPro" id="IPR028051">
    <property type="entry name" value="CheX-like_dom"/>
</dbReference>
<dbReference type="Gene3D" id="3.40.1550.10">
    <property type="entry name" value="CheC-like"/>
    <property type="match status" value="1"/>
</dbReference>
<dbReference type="EMBL" id="JH597773">
    <property type="protein sequence ID" value="EHQ08018.1"/>
    <property type="molecule type" value="Genomic_DNA"/>
</dbReference>
<name>H2CHE5_9LEPT</name>
<dbReference type="SUPFAM" id="SSF103039">
    <property type="entry name" value="CheC-like"/>
    <property type="match status" value="1"/>
</dbReference>
<evidence type="ECO:0000259" key="2">
    <source>
        <dbReference type="Pfam" id="PF13690"/>
    </source>
</evidence>
<feature type="domain" description="Chemotaxis phosphatase CheX-like" evidence="2">
    <location>
        <begin position="88"/>
        <end position="183"/>
    </location>
</feature>
<sequence>MSFLLLPCCQREGVRFWYFHVGRFLRACFYGHEIRKTLGMDPLLDEKIVLTVSRSFVEYMEEQLHIQAWREAYGPSVNEGLCYESTTALPFSGDFSGSLYFCMDGYTRLKLLPLIAETFQIDSVAKGMADSILAEFANQISFRILHEFDDAGYQLHLQPPESLNHKLVSINLQNQRQYIVIFFIEDRQKKQYLGRCHVVLVLDKF</sequence>
<proteinExistence type="predicted"/>
<dbReference type="GO" id="GO:0006935">
    <property type="term" value="P:chemotaxis"/>
    <property type="evidence" value="ECO:0007669"/>
    <property type="project" value="UniProtKB-KW"/>
</dbReference>
<dbReference type="AlphaFoldDB" id="H2CHE5"/>
<keyword evidence="4" id="KW-1185">Reference proteome</keyword>
<evidence type="ECO:0000256" key="1">
    <source>
        <dbReference type="ARBA" id="ARBA00022500"/>
    </source>
</evidence>
<reference evidence="3 4" key="1">
    <citation type="submission" date="2011-10" db="EMBL/GenBank/DDBJ databases">
        <title>The Improved High-Quality Draft genome of Leptonema illini DSM 21528.</title>
        <authorList>
            <consortium name="US DOE Joint Genome Institute (JGI-PGF)"/>
            <person name="Lucas S."/>
            <person name="Copeland A."/>
            <person name="Lapidus A."/>
            <person name="Glavina del Rio T."/>
            <person name="Dalin E."/>
            <person name="Tice H."/>
            <person name="Bruce D."/>
            <person name="Goodwin L."/>
            <person name="Pitluck S."/>
            <person name="Peters L."/>
            <person name="Mikhailova N."/>
            <person name="Held B."/>
            <person name="Kyrpides N."/>
            <person name="Mavromatis K."/>
            <person name="Ivanova N."/>
            <person name="Markowitz V."/>
            <person name="Cheng J.-F."/>
            <person name="Hugenholtz P."/>
            <person name="Woyke T."/>
            <person name="Wu D."/>
            <person name="Gronow S."/>
            <person name="Wellnitz S."/>
            <person name="Brambilla E.-M."/>
            <person name="Klenk H.-P."/>
            <person name="Eisen J.A."/>
        </authorList>
    </citation>
    <scope>NUCLEOTIDE SEQUENCE [LARGE SCALE GENOMIC DNA]</scope>
    <source>
        <strain evidence="3 4">DSM 21528</strain>
    </source>
</reference>
<gene>
    <name evidence="3" type="ORF">Lepil_3359</name>
</gene>
<evidence type="ECO:0000313" key="3">
    <source>
        <dbReference type="EMBL" id="EHQ08018.1"/>
    </source>
</evidence>
<evidence type="ECO:0000313" key="4">
    <source>
        <dbReference type="Proteomes" id="UP000005737"/>
    </source>
</evidence>
<dbReference type="STRING" id="183.GCA_002009735_03361"/>